<dbReference type="VEuPathDB" id="VectorBase:HLOH_044499"/>
<keyword evidence="2" id="KW-1185">Reference proteome</keyword>
<accession>A0A9J6FNC0</accession>
<organism evidence="1 2">
    <name type="scientific">Haemaphysalis longicornis</name>
    <name type="common">Bush tick</name>
    <dbReference type="NCBI Taxonomy" id="44386"/>
    <lineage>
        <taxon>Eukaryota</taxon>
        <taxon>Metazoa</taxon>
        <taxon>Ecdysozoa</taxon>
        <taxon>Arthropoda</taxon>
        <taxon>Chelicerata</taxon>
        <taxon>Arachnida</taxon>
        <taxon>Acari</taxon>
        <taxon>Parasitiformes</taxon>
        <taxon>Ixodida</taxon>
        <taxon>Ixodoidea</taxon>
        <taxon>Ixodidae</taxon>
        <taxon>Haemaphysalinae</taxon>
        <taxon>Haemaphysalis</taxon>
    </lineage>
</organism>
<sequence>MQKEIQSWPTCAWSVPSGFRYALTRSAQTALLAGYRAPEILLAANTASVDVRSIACIFAEMPRSGRF</sequence>
<dbReference type="Gene3D" id="1.10.510.10">
    <property type="entry name" value="Transferase(Phosphotransferase) domain 1"/>
    <property type="match status" value="1"/>
</dbReference>
<dbReference type="Proteomes" id="UP000821853">
    <property type="component" value="Chromosome 10"/>
</dbReference>
<reference evidence="1 2" key="1">
    <citation type="journal article" date="2020" name="Cell">
        <title>Large-Scale Comparative Analyses of Tick Genomes Elucidate Their Genetic Diversity and Vector Capacities.</title>
        <authorList>
            <consortium name="Tick Genome and Microbiome Consortium (TIGMIC)"/>
            <person name="Jia N."/>
            <person name="Wang J."/>
            <person name="Shi W."/>
            <person name="Du L."/>
            <person name="Sun Y."/>
            <person name="Zhan W."/>
            <person name="Jiang J.F."/>
            <person name="Wang Q."/>
            <person name="Zhang B."/>
            <person name="Ji P."/>
            <person name="Bell-Sakyi L."/>
            <person name="Cui X.M."/>
            <person name="Yuan T.T."/>
            <person name="Jiang B.G."/>
            <person name="Yang W.F."/>
            <person name="Lam T.T."/>
            <person name="Chang Q.C."/>
            <person name="Ding S.J."/>
            <person name="Wang X.J."/>
            <person name="Zhu J.G."/>
            <person name="Ruan X.D."/>
            <person name="Zhao L."/>
            <person name="Wei J.T."/>
            <person name="Ye R.Z."/>
            <person name="Que T.C."/>
            <person name="Du C.H."/>
            <person name="Zhou Y.H."/>
            <person name="Cheng J.X."/>
            <person name="Dai P.F."/>
            <person name="Guo W.B."/>
            <person name="Han X.H."/>
            <person name="Huang E.J."/>
            <person name="Li L.F."/>
            <person name="Wei W."/>
            <person name="Gao Y.C."/>
            <person name="Liu J.Z."/>
            <person name="Shao H.Z."/>
            <person name="Wang X."/>
            <person name="Wang C.C."/>
            <person name="Yang T.C."/>
            <person name="Huo Q.B."/>
            <person name="Li W."/>
            <person name="Chen H.Y."/>
            <person name="Chen S.E."/>
            <person name="Zhou L.G."/>
            <person name="Ni X.B."/>
            <person name="Tian J.H."/>
            <person name="Sheng Y."/>
            <person name="Liu T."/>
            <person name="Pan Y.S."/>
            <person name="Xia L.Y."/>
            <person name="Li J."/>
            <person name="Zhao F."/>
            <person name="Cao W.C."/>
        </authorList>
    </citation>
    <scope>NUCLEOTIDE SEQUENCE [LARGE SCALE GENOMIC DNA]</scope>
    <source>
        <strain evidence="1">HaeL-2018</strain>
    </source>
</reference>
<name>A0A9J6FNC0_HAELO</name>
<dbReference type="EMBL" id="JABSTR010000002">
    <property type="protein sequence ID" value="KAH9363928.1"/>
    <property type="molecule type" value="Genomic_DNA"/>
</dbReference>
<comment type="caution">
    <text evidence="1">The sequence shown here is derived from an EMBL/GenBank/DDBJ whole genome shotgun (WGS) entry which is preliminary data.</text>
</comment>
<dbReference type="AlphaFoldDB" id="A0A9J6FNC0"/>
<evidence type="ECO:0000313" key="1">
    <source>
        <dbReference type="EMBL" id="KAH9363928.1"/>
    </source>
</evidence>
<evidence type="ECO:0000313" key="2">
    <source>
        <dbReference type="Proteomes" id="UP000821853"/>
    </source>
</evidence>
<gene>
    <name evidence="1" type="ORF">HPB48_015044</name>
</gene>
<proteinExistence type="predicted"/>
<protein>
    <submittedName>
        <fullName evidence="1">Uncharacterized protein</fullName>
    </submittedName>
</protein>